<dbReference type="GeneTree" id="ENSGT00390000004881"/>
<evidence type="ECO:0000313" key="1">
    <source>
        <dbReference type="Ensembl" id="ENSOSIP00000004183.1"/>
    </source>
</evidence>
<dbReference type="Ensembl" id="ENSOSIT00000004481.1">
    <property type="protein sequence ID" value="ENSOSIP00000004183.1"/>
    <property type="gene ID" value="ENSOSIG00000002832.1"/>
</dbReference>
<dbReference type="GO" id="GO:0006364">
    <property type="term" value="P:rRNA processing"/>
    <property type="evidence" value="ECO:0007669"/>
    <property type="project" value="InterPro"/>
</dbReference>
<dbReference type="PANTHER" id="PTHR12202:SF0">
    <property type="entry name" value="ESF1 HOMOLOG"/>
    <property type="match status" value="1"/>
</dbReference>
<accession>A0A8C8DGD9</accession>
<reference evidence="1" key="1">
    <citation type="submission" date="2025-08" db="UniProtKB">
        <authorList>
            <consortium name="Ensembl"/>
        </authorList>
    </citation>
    <scope>IDENTIFICATION</scope>
</reference>
<evidence type="ECO:0008006" key="3">
    <source>
        <dbReference type="Google" id="ProtNLM"/>
    </source>
</evidence>
<dbReference type="AlphaFoldDB" id="A0A8C8DGD9"/>
<keyword evidence="2" id="KW-1185">Reference proteome</keyword>
<sequence length="127" mass="15199">MSSQKMKDGDPRFLRVQKDPRFWEMPERDRKISIDKRFRSMFHDQRFKVKQTVDKRGRPVSHSTAEDLRRFYQLSDSDEEEGEEEGRTKMPILYQKHVCYFEKTVIKCSNSVYLMITMLSTAVVSHT</sequence>
<dbReference type="GO" id="GO:0003723">
    <property type="term" value="F:RNA binding"/>
    <property type="evidence" value="ECO:0007669"/>
    <property type="project" value="TreeGrafter"/>
</dbReference>
<name>A0A8C8DGD9_9TELE</name>
<dbReference type="Proteomes" id="UP000694383">
    <property type="component" value="Unplaced"/>
</dbReference>
<dbReference type="InterPro" id="IPR039754">
    <property type="entry name" value="Esf1"/>
</dbReference>
<protein>
    <recommendedName>
        <fullName evidence="3">ESF1 homolog</fullName>
    </recommendedName>
</protein>
<organism evidence="1 2">
    <name type="scientific">Oryzias sinensis</name>
    <name type="common">Chinese medaka</name>
    <dbReference type="NCBI Taxonomy" id="183150"/>
    <lineage>
        <taxon>Eukaryota</taxon>
        <taxon>Metazoa</taxon>
        <taxon>Chordata</taxon>
        <taxon>Craniata</taxon>
        <taxon>Vertebrata</taxon>
        <taxon>Euteleostomi</taxon>
        <taxon>Actinopterygii</taxon>
        <taxon>Neopterygii</taxon>
        <taxon>Teleostei</taxon>
        <taxon>Neoteleostei</taxon>
        <taxon>Acanthomorphata</taxon>
        <taxon>Ovalentaria</taxon>
        <taxon>Atherinomorphae</taxon>
        <taxon>Beloniformes</taxon>
        <taxon>Adrianichthyidae</taxon>
        <taxon>Oryziinae</taxon>
        <taxon>Oryzias</taxon>
    </lineage>
</organism>
<proteinExistence type="predicted"/>
<evidence type="ECO:0000313" key="2">
    <source>
        <dbReference type="Proteomes" id="UP000694383"/>
    </source>
</evidence>
<reference evidence="1" key="2">
    <citation type="submission" date="2025-09" db="UniProtKB">
        <authorList>
            <consortium name="Ensembl"/>
        </authorList>
    </citation>
    <scope>IDENTIFICATION</scope>
</reference>
<dbReference type="PANTHER" id="PTHR12202">
    <property type="entry name" value="ESF1 HOMOLOG"/>
    <property type="match status" value="1"/>
</dbReference>